<feature type="domain" description="PX" evidence="7">
    <location>
        <begin position="28"/>
        <end position="146"/>
    </location>
</feature>
<keyword evidence="3" id="KW-0967">Endosome</keyword>
<dbReference type="SUPFAM" id="SSF64268">
    <property type="entry name" value="PX domain"/>
    <property type="match status" value="1"/>
</dbReference>
<accession>A0ABM1MJZ8</accession>
<evidence type="ECO:0000256" key="5">
    <source>
        <dbReference type="ARBA" id="ARBA00023121"/>
    </source>
</evidence>
<keyword evidence="4" id="KW-0653">Protein transport</keyword>
<dbReference type="Proteomes" id="UP000695000">
    <property type="component" value="Unplaced"/>
</dbReference>
<evidence type="ECO:0000256" key="3">
    <source>
        <dbReference type="ARBA" id="ARBA00022753"/>
    </source>
</evidence>
<evidence type="ECO:0000256" key="4">
    <source>
        <dbReference type="ARBA" id="ARBA00022927"/>
    </source>
</evidence>
<sequence>MAELKVNGVKYNVIDTYGLLLEEQDYTPPQIQVIEAIVVEEEDEKKFVLYCVQVRHVVKRSGCMQACIHRRYTQFLTLYQQLSNMFPNLMSEVSFPKKAVVGNYDRKLISVRSSSFDMFLQYVLSNERLYGTREFVQFIQDSELSYAKNLMSIKKYDEALPVLEGSLMVLNNIYTDRSPPVLLALCRLIACSCLLPGSPQADKWTDLAIKRFEGVSDGDLLILYVPLLHLALGVWGHYDLDKTMIQKRLSDLVQMGINCNASMNLLEAVCFVELKLFGDRDM</sequence>
<keyword evidence="5" id="KW-0446">Lipid-binding</keyword>
<evidence type="ECO:0000313" key="9">
    <source>
        <dbReference type="RefSeq" id="XP_017774898.1"/>
    </source>
</evidence>
<evidence type="ECO:0000256" key="2">
    <source>
        <dbReference type="ARBA" id="ARBA00022448"/>
    </source>
</evidence>
<dbReference type="RefSeq" id="XP_017774898.1">
    <property type="nucleotide sequence ID" value="XM_017919409.1"/>
</dbReference>
<dbReference type="Gene3D" id="3.30.1520.10">
    <property type="entry name" value="Phox-like domain"/>
    <property type="match status" value="1"/>
</dbReference>
<gene>
    <name evidence="9" type="primary">LOC108561467</name>
</gene>
<protein>
    <submittedName>
        <fullName evidence="9">Sorting nexin-20</fullName>
    </submittedName>
</protein>
<dbReference type="PROSITE" id="PS50195">
    <property type="entry name" value="PX"/>
    <property type="match status" value="1"/>
</dbReference>
<dbReference type="InterPro" id="IPR036871">
    <property type="entry name" value="PX_dom_sf"/>
</dbReference>
<evidence type="ECO:0000256" key="6">
    <source>
        <dbReference type="ARBA" id="ARBA00023136"/>
    </source>
</evidence>
<dbReference type="Pfam" id="PF00787">
    <property type="entry name" value="PX"/>
    <property type="match status" value="1"/>
</dbReference>
<reference evidence="9" key="1">
    <citation type="submission" date="2025-08" db="UniProtKB">
        <authorList>
            <consortium name="RefSeq"/>
        </authorList>
    </citation>
    <scope>IDENTIFICATION</scope>
    <source>
        <tissue evidence="9">Whole Larva</tissue>
    </source>
</reference>
<comment type="subcellular location">
    <subcellularLocation>
        <location evidence="1">Early endosome membrane</location>
        <topology evidence="1">Peripheral membrane protein</topology>
        <orientation evidence="1">Cytoplasmic side</orientation>
    </subcellularLocation>
</comment>
<keyword evidence="6" id="KW-0472">Membrane</keyword>
<dbReference type="PANTHER" id="PTHR20939:SF11">
    <property type="entry name" value="LD12265P"/>
    <property type="match status" value="1"/>
</dbReference>
<dbReference type="GeneID" id="108561467"/>
<dbReference type="InterPro" id="IPR001683">
    <property type="entry name" value="PX_dom"/>
</dbReference>
<dbReference type="SMART" id="SM00312">
    <property type="entry name" value="PX"/>
    <property type="match status" value="1"/>
</dbReference>
<dbReference type="PANTHER" id="PTHR20939">
    <property type="entry name" value="SORTING NEXIN 20, 21"/>
    <property type="match status" value="1"/>
</dbReference>
<dbReference type="InterPro" id="IPR039937">
    <property type="entry name" value="SNX20/SNX21"/>
</dbReference>
<evidence type="ECO:0000256" key="1">
    <source>
        <dbReference type="ARBA" id="ARBA00004469"/>
    </source>
</evidence>
<organism evidence="8 9">
    <name type="scientific">Nicrophorus vespilloides</name>
    <name type="common">Boreal carrion beetle</name>
    <dbReference type="NCBI Taxonomy" id="110193"/>
    <lineage>
        <taxon>Eukaryota</taxon>
        <taxon>Metazoa</taxon>
        <taxon>Ecdysozoa</taxon>
        <taxon>Arthropoda</taxon>
        <taxon>Hexapoda</taxon>
        <taxon>Insecta</taxon>
        <taxon>Pterygota</taxon>
        <taxon>Neoptera</taxon>
        <taxon>Endopterygota</taxon>
        <taxon>Coleoptera</taxon>
        <taxon>Polyphaga</taxon>
        <taxon>Staphyliniformia</taxon>
        <taxon>Silphidae</taxon>
        <taxon>Nicrophorinae</taxon>
        <taxon>Nicrophorus</taxon>
    </lineage>
</organism>
<keyword evidence="8" id="KW-1185">Reference proteome</keyword>
<evidence type="ECO:0000313" key="8">
    <source>
        <dbReference type="Proteomes" id="UP000695000"/>
    </source>
</evidence>
<keyword evidence="2" id="KW-0813">Transport</keyword>
<name>A0ABM1MJZ8_NICVS</name>
<evidence type="ECO:0000259" key="7">
    <source>
        <dbReference type="PROSITE" id="PS50195"/>
    </source>
</evidence>
<proteinExistence type="predicted"/>